<gene>
    <name evidence="1" type="ORF">Poly51_16830</name>
</gene>
<evidence type="ECO:0000313" key="1">
    <source>
        <dbReference type="EMBL" id="TWU58903.1"/>
    </source>
</evidence>
<keyword evidence="2" id="KW-1185">Reference proteome</keyword>
<sequence>MPRVTRTRDKKDIVESYAMTGVEKYKFGYYCVLRRPRRNIRAPLQVGPHHVGWSPRCNITKGKIPESWPSLNPMLYA</sequence>
<dbReference type="AlphaFoldDB" id="A0A5C6FAS6"/>
<reference evidence="1 2" key="1">
    <citation type="submission" date="2019-02" db="EMBL/GenBank/DDBJ databases">
        <title>Deep-cultivation of Planctomycetes and their phenomic and genomic characterization uncovers novel biology.</title>
        <authorList>
            <person name="Wiegand S."/>
            <person name="Jogler M."/>
            <person name="Boedeker C."/>
            <person name="Pinto D."/>
            <person name="Vollmers J."/>
            <person name="Rivas-Marin E."/>
            <person name="Kohn T."/>
            <person name="Peeters S.H."/>
            <person name="Heuer A."/>
            <person name="Rast P."/>
            <person name="Oberbeckmann S."/>
            <person name="Bunk B."/>
            <person name="Jeske O."/>
            <person name="Meyerdierks A."/>
            <person name="Storesund J.E."/>
            <person name="Kallscheuer N."/>
            <person name="Luecker S."/>
            <person name="Lage O.M."/>
            <person name="Pohl T."/>
            <person name="Merkel B.J."/>
            <person name="Hornburger P."/>
            <person name="Mueller R.-W."/>
            <person name="Bruemmer F."/>
            <person name="Labrenz M."/>
            <person name="Spormann A.M."/>
            <person name="Op Den Camp H."/>
            <person name="Overmann J."/>
            <person name="Amann R."/>
            <person name="Jetten M.S.M."/>
            <person name="Mascher T."/>
            <person name="Medema M.H."/>
            <person name="Devos D.P."/>
            <person name="Kaster A.-K."/>
            <person name="Ovreas L."/>
            <person name="Rohde M."/>
            <person name="Galperin M.Y."/>
            <person name="Jogler C."/>
        </authorList>
    </citation>
    <scope>NUCLEOTIDE SEQUENCE [LARGE SCALE GENOMIC DNA]</scope>
    <source>
        <strain evidence="1 2">Poly51</strain>
    </source>
</reference>
<name>A0A5C6FAS6_9BACT</name>
<proteinExistence type="predicted"/>
<organism evidence="1 2">
    <name type="scientific">Rubripirellula tenax</name>
    <dbReference type="NCBI Taxonomy" id="2528015"/>
    <lineage>
        <taxon>Bacteria</taxon>
        <taxon>Pseudomonadati</taxon>
        <taxon>Planctomycetota</taxon>
        <taxon>Planctomycetia</taxon>
        <taxon>Pirellulales</taxon>
        <taxon>Pirellulaceae</taxon>
        <taxon>Rubripirellula</taxon>
    </lineage>
</organism>
<accession>A0A5C6FAS6</accession>
<protein>
    <submittedName>
        <fullName evidence="1">Uncharacterized protein</fullName>
    </submittedName>
</protein>
<evidence type="ECO:0000313" key="2">
    <source>
        <dbReference type="Proteomes" id="UP000318288"/>
    </source>
</evidence>
<dbReference type="Proteomes" id="UP000318288">
    <property type="component" value="Unassembled WGS sequence"/>
</dbReference>
<comment type="caution">
    <text evidence="1">The sequence shown here is derived from an EMBL/GenBank/DDBJ whole genome shotgun (WGS) entry which is preliminary data.</text>
</comment>
<dbReference type="EMBL" id="SJPW01000002">
    <property type="protein sequence ID" value="TWU58903.1"/>
    <property type="molecule type" value="Genomic_DNA"/>
</dbReference>